<dbReference type="AlphaFoldDB" id="A0A1R3I064"/>
<dbReference type="Gramene" id="OMO75957">
    <property type="protein sequence ID" value="OMO75957"/>
    <property type="gene ID" value="CCACVL1_15964"/>
</dbReference>
<name>A0A1R3I064_COCAP</name>
<organism evidence="1 2">
    <name type="scientific">Corchorus capsularis</name>
    <name type="common">Jute</name>
    <dbReference type="NCBI Taxonomy" id="210143"/>
    <lineage>
        <taxon>Eukaryota</taxon>
        <taxon>Viridiplantae</taxon>
        <taxon>Streptophyta</taxon>
        <taxon>Embryophyta</taxon>
        <taxon>Tracheophyta</taxon>
        <taxon>Spermatophyta</taxon>
        <taxon>Magnoliopsida</taxon>
        <taxon>eudicotyledons</taxon>
        <taxon>Gunneridae</taxon>
        <taxon>Pentapetalae</taxon>
        <taxon>rosids</taxon>
        <taxon>malvids</taxon>
        <taxon>Malvales</taxon>
        <taxon>Malvaceae</taxon>
        <taxon>Grewioideae</taxon>
        <taxon>Apeibeae</taxon>
        <taxon>Corchorus</taxon>
    </lineage>
</organism>
<keyword evidence="2" id="KW-1185">Reference proteome</keyword>
<dbReference type="Proteomes" id="UP000188268">
    <property type="component" value="Unassembled WGS sequence"/>
</dbReference>
<evidence type="ECO:0000313" key="2">
    <source>
        <dbReference type="Proteomes" id="UP000188268"/>
    </source>
</evidence>
<proteinExistence type="predicted"/>
<gene>
    <name evidence="1" type="ORF">CCACVL1_15964</name>
</gene>
<accession>A0A1R3I064</accession>
<dbReference type="EMBL" id="AWWV01010923">
    <property type="protein sequence ID" value="OMO75957.1"/>
    <property type="molecule type" value="Genomic_DNA"/>
</dbReference>
<comment type="caution">
    <text evidence="1">The sequence shown here is derived from an EMBL/GenBank/DDBJ whole genome shotgun (WGS) entry which is preliminary data.</text>
</comment>
<reference evidence="1 2" key="1">
    <citation type="submission" date="2013-09" db="EMBL/GenBank/DDBJ databases">
        <title>Corchorus capsularis genome sequencing.</title>
        <authorList>
            <person name="Alam M."/>
            <person name="Haque M.S."/>
            <person name="Islam M.S."/>
            <person name="Emdad E.M."/>
            <person name="Islam M.M."/>
            <person name="Ahmed B."/>
            <person name="Halim A."/>
            <person name="Hossen Q.M.M."/>
            <person name="Hossain M.Z."/>
            <person name="Ahmed R."/>
            <person name="Khan M.M."/>
            <person name="Islam R."/>
            <person name="Rashid M.M."/>
            <person name="Khan S.A."/>
            <person name="Rahman M.S."/>
            <person name="Alam M."/>
        </authorList>
    </citation>
    <scope>NUCLEOTIDE SEQUENCE [LARGE SCALE GENOMIC DNA]</scope>
    <source>
        <strain evidence="2">cv. CVL-1</strain>
        <tissue evidence="1">Whole seedling</tissue>
    </source>
</reference>
<sequence length="86" mass="9494">MNKVNNMNNKEQPCPPTVGIILSAGYLSASPATRPFLSNAASVLTFKVPAAVGDHRRRCTTQKKQSVYRSYDHGDTYFDLAKCSKE</sequence>
<evidence type="ECO:0000313" key="1">
    <source>
        <dbReference type="EMBL" id="OMO75957.1"/>
    </source>
</evidence>
<protein>
    <submittedName>
        <fullName evidence="1">Uncharacterized protein</fullName>
    </submittedName>
</protein>